<dbReference type="InterPro" id="IPR052953">
    <property type="entry name" value="Ser-rich/MCO-related"/>
</dbReference>
<name>A0A284RFV1_ARMOS</name>
<feature type="region of interest" description="Disordered" evidence="1">
    <location>
        <begin position="163"/>
        <end position="185"/>
    </location>
</feature>
<dbReference type="EMBL" id="FUEG01000008">
    <property type="protein sequence ID" value="SJL07634.1"/>
    <property type="molecule type" value="Genomic_DNA"/>
</dbReference>
<evidence type="ECO:0000256" key="2">
    <source>
        <dbReference type="SAM" id="SignalP"/>
    </source>
</evidence>
<dbReference type="Gene3D" id="2.60.40.420">
    <property type="entry name" value="Cupredoxins - blue copper proteins"/>
    <property type="match status" value="1"/>
</dbReference>
<evidence type="ECO:0000313" key="3">
    <source>
        <dbReference type="EMBL" id="SJL07634.1"/>
    </source>
</evidence>
<gene>
    <name evidence="3" type="ORF">ARMOST_10984</name>
</gene>
<proteinExistence type="predicted"/>
<dbReference type="SUPFAM" id="SSF49503">
    <property type="entry name" value="Cupredoxins"/>
    <property type="match status" value="1"/>
</dbReference>
<evidence type="ECO:0000256" key="1">
    <source>
        <dbReference type="SAM" id="MobiDB-lite"/>
    </source>
</evidence>
<dbReference type="AlphaFoldDB" id="A0A284RFV1"/>
<dbReference type="InterPro" id="IPR008972">
    <property type="entry name" value="Cupredoxin"/>
</dbReference>
<dbReference type="PANTHER" id="PTHR34883:SF4">
    <property type="entry name" value="CUPREDOXIN"/>
    <property type="match status" value="1"/>
</dbReference>
<evidence type="ECO:0008006" key="5">
    <source>
        <dbReference type="Google" id="ProtNLM"/>
    </source>
</evidence>
<feature type="signal peptide" evidence="2">
    <location>
        <begin position="1"/>
        <end position="16"/>
    </location>
</feature>
<dbReference type="CDD" id="cd00920">
    <property type="entry name" value="Cupredoxin"/>
    <property type="match status" value="1"/>
</dbReference>
<keyword evidence="2" id="KW-0732">Signal</keyword>
<sequence>MRFSVVIAAIASIASAANITVKVGENSGLTFDPTSLVISSPSLPPSFADNPYFLPPSVTAAVGDVVQFEFLAKNHTVTQSTFAVPCAKMTTPTEGVDSGYVPVANGTTAFPTWSFTVNNASAPLWFYCAQTGHCAKGMVFAINPTANKSFAAFQAAAMSSTTTSSASGSAASGSSSTRSSASGAASNTASTSASAGAAGASSAANGAMGTAYNTVLAMAAFAVGGMLL</sequence>
<dbReference type="Proteomes" id="UP000219338">
    <property type="component" value="Unassembled WGS sequence"/>
</dbReference>
<reference evidence="4" key="1">
    <citation type="journal article" date="2017" name="Nat. Ecol. Evol.">
        <title>Genome expansion and lineage-specific genetic innovations in the forest pathogenic fungi Armillaria.</title>
        <authorList>
            <person name="Sipos G."/>
            <person name="Prasanna A.N."/>
            <person name="Walter M.C."/>
            <person name="O'Connor E."/>
            <person name="Balint B."/>
            <person name="Krizsan K."/>
            <person name="Kiss B."/>
            <person name="Hess J."/>
            <person name="Varga T."/>
            <person name="Slot J."/>
            <person name="Riley R."/>
            <person name="Boka B."/>
            <person name="Rigling D."/>
            <person name="Barry K."/>
            <person name="Lee J."/>
            <person name="Mihaltcheva S."/>
            <person name="LaButti K."/>
            <person name="Lipzen A."/>
            <person name="Waldron R."/>
            <person name="Moloney N.M."/>
            <person name="Sperisen C."/>
            <person name="Kredics L."/>
            <person name="Vagvoelgyi C."/>
            <person name="Patrignani A."/>
            <person name="Fitzpatrick D."/>
            <person name="Nagy I."/>
            <person name="Doyle S."/>
            <person name="Anderson J.B."/>
            <person name="Grigoriev I.V."/>
            <person name="Gueldener U."/>
            <person name="Muensterkoetter M."/>
            <person name="Nagy L.G."/>
        </authorList>
    </citation>
    <scope>NUCLEOTIDE SEQUENCE [LARGE SCALE GENOMIC DNA]</scope>
    <source>
        <strain evidence="4">C18/9</strain>
    </source>
</reference>
<dbReference type="STRING" id="47428.A0A284RFV1"/>
<protein>
    <recommendedName>
        <fullName evidence="5">Phytocyanin domain-containing protein</fullName>
    </recommendedName>
</protein>
<dbReference type="PANTHER" id="PTHR34883">
    <property type="entry name" value="SERINE-RICH PROTEIN, PUTATIVE-RELATED-RELATED"/>
    <property type="match status" value="1"/>
</dbReference>
<dbReference type="OMA" id="ILEFHYH"/>
<accession>A0A284RFV1</accession>
<organism evidence="3 4">
    <name type="scientific">Armillaria ostoyae</name>
    <name type="common">Armillaria root rot fungus</name>
    <dbReference type="NCBI Taxonomy" id="47428"/>
    <lineage>
        <taxon>Eukaryota</taxon>
        <taxon>Fungi</taxon>
        <taxon>Dikarya</taxon>
        <taxon>Basidiomycota</taxon>
        <taxon>Agaricomycotina</taxon>
        <taxon>Agaricomycetes</taxon>
        <taxon>Agaricomycetidae</taxon>
        <taxon>Agaricales</taxon>
        <taxon>Marasmiineae</taxon>
        <taxon>Physalacriaceae</taxon>
        <taxon>Armillaria</taxon>
    </lineage>
</organism>
<feature type="chain" id="PRO_5012741204" description="Phytocyanin domain-containing protein" evidence="2">
    <location>
        <begin position="17"/>
        <end position="228"/>
    </location>
</feature>
<dbReference type="OrthoDB" id="1921208at2759"/>
<evidence type="ECO:0000313" key="4">
    <source>
        <dbReference type="Proteomes" id="UP000219338"/>
    </source>
</evidence>
<keyword evidence="4" id="KW-1185">Reference proteome</keyword>